<proteinExistence type="inferred from homology"/>
<dbReference type="Gene3D" id="1.10.10.10">
    <property type="entry name" value="Winged helix-like DNA-binding domain superfamily/Winged helix DNA-binding domain"/>
    <property type="match status" value="1"/>
</dbReference>
<dbReference type="InterPro" id="IPR058852">
    <property type="entry name" value="HTH_77"/>
</dbReference>
<feature type="compositionally biased region" description="Low complexity" evidence="4">
    <location>
        <begin position="676"/>
        <end position="685"/>
    </location>
</feature>
<dbReference type="Pfam" id="PF03704">
    <property type="entry name" value="BTAD"/>
    <property type="match status" value="1"/>
</dbReference>
<dbReference type="PROSITE" id="PS51755">
    <property type="entry name" value="OMPR_PHOB"/>
    <property type="match status" value="1"/>
</dbReference>
<dbReference type="SUPFAM" id="SSF46894">
    <property type="entry name" value="C-terminal effector domain of the bipartite response regulators"/>
    <property type="match status" value="1"/>
</dbReference>
<keyword evidence="6" id="KW-0547">Nucleotide-binding</keyword>
<dbReference type="InterPro" id="IPR005158">
    <property type="entry name" value="BTAD"/>
</dbReference>
<evidence type="ECO:0000313" key="6">
    <source>
        <dbReference type="EMBL" id="MFC5055873.1"/>
    </source>
</evidence>
<comment type="caution">
    <text evidence="6">The sequence shown here is derived from an EMBL/GenBank/DDBJ whole genome shotgun (WGS) entry which is preliminary data.</text>
</comment>
<name>A0ABV9Y0U5_9PSEU</name>
<dbReference type="SMART" id="SM00862">
    <property type="entry name" value="Trans_reg_C"/>
    <property type="match status" value="1"/>
</dbReference>
<keyword evidence="7" id="KW-1185">Reference proteome</keyword>
<evidence type="ECO:0000256" key="1">
    <source>
        <dbReference type="ARBA" id="ARBA00005820"/>
    </source>
</evidence>
<feature type="DNA-binding region" description="OmpR/PhoB-type" evidence="3">
    <location>
        <begin position="1"/>
        <end position="92"/>
    </location>
</feature>
<feature type="region of interest" description="Disordered" evidence="4">
    <location>
        <begin position="649"/>
        <end position="705"/>
    </location>
</feature>
<dbReference type="SUPFAM" id="SSF48452">
    <property type="entry name" value="TPR-like"/>
    <property type="match status" value="1"/>
</dbReference>
<dbReference type="PRINTS" id="PR00364">
    <property type="entry name" value="DISEASERSIST"/>
</dbReference>
<keyword evidence="2 3" id="KW-0238">DNA-binding</keyword>
<dbReference type="GO" id="GO:0005524">
    <property type="term" value="F:ATP binding"/>
    <property type="evidence" value="ECO:0007669"/>
    <property type="project" value="UniProtKB-KW"/>
</dbReference>
<dbReference type="RefSeq" id="WP_344040823.1">
    <property type="nucleotide sequence ID" value="NZ_BAAAKE010000025.1"/>
</dbReference>
<evidence type="ECO:0000259" key="5">
    <source>
        <dbReference type="PROSITE" id="PS51755"/>
    </source>
</evidence>
<dbReference type="SUPFAM" id="SSF52540">
    <property type="entry name" value="P-loop containing nucleoside triphosphate hydrolases"/>
    <property type="match status" value="1"/>
</dbReference>
<comment type="similarity">
    <text evidence="1">Belongs to the AfsR/DnrI/RedD regulatory family.</text>
</comment>
<evidence type="ECO:0000256" key="4">
    <source>
        <dbReference type="SAM" id="MobiDB-lite"/>
    </source>
</evidence>
<reference evidence="7" key="1">
    <citation type="journal article" date="2019" name="Int. J. Syst. Evol. Microbiol.">
        <title>The Global Catalogue of Microorganisms (GCM) 10K type strain sequencing project: providing services to taxonomists for standard genome sequencing and annotation.</title>
        <authorList>
            <consortium name="The Broad Institute Genomics Platform"/>
            <consortium name="The Broad Institute Genome Sequencing Center for Infectious Disease"/>
            <person name="Wu L."/>
            <person name="Ma J."/>
        </authorList>
    </citation>
    <scope>NUCLEOTIDE SEQUENCE [LARGE SCALE GENOMIC DNA]</scope>
    <source>
        <strain evidence="7">KCTC 12848</strain>
    </source>
</reference>
<dbReference type="EMBL" id="JBHSJB010000017">
    <property type="protein sequence ID" value="MFC5055873.1"/>
    <property type="molecule type" value="Genomic_DNA"/>
</dbReference>
<dbReference type="InterPro" id="IPR011990">
    <property type="entry name" value="TPR-like_helical_dom_sf"/>
</dbReference>
<accession>A0ABV9Y0U5</accession>
<dbReference type="CDD" id="cd15831">
    <property type="entry name" value="BTAD"/>
    <property type="match status" value="1"/>
</dbReference>
<dbReference type="InterPro" id="IPR016032">
    <property type="entry name" value="Sig_transdc_resp-reg_C-effctor"/>
</dbReference>
<dbReference type="PANTHER" id="PTHR47691">
    <property type="entry name" value="REGULATOR-RELATED"/>
    <property type="match status" value="1"/>
</dbReference>
<dbReference type="Proteomes" id="UP001595833">
    <property type="component" value="Unassembled WGS sequence"/>
</dbReference>
<keyword evidence="6" id="KW-0067">ATP-binding</keyword>
<dbReference type="PANTHER" id="PTHR47691:SF3">
    <property type="entry name" value="HTH-TYPE TRANSCRIPTIONAL REGULATOR RV0890C-RELATED"/>
    <property type="match status" value="1"/>
</dbReference>
<evidence type="ECO:0000313" key="7">
    <source>
        <dbReference type="Proteomes" id="UP001595833"/>
    </source>
</evidence>
<dbReference type="InterPro" id="IPR027417">
    <property type="entry name" value="P-loop_NTPase"/>
</dbReference>
<organism evidence="6 7">
    <name type="scientific">Saccharothrix xinjiangensis</name>
    <dbReference type="NCBI Taxonomy" id="204798"/>
    <lineage>
        <taxon>Bacteria</taxon>
        <taxon>Bacillati</taxon>
        <taxon>Actinomycetota</taxon>
        <taxon>Actinomycetes</taxon>
        <taxon>Pseudonocardiales</taxon>
        <taxon>Pseudonocardiaceae</taxon>
        <taxon>Saccharothrix</taxon>
    </lineage>
</organism>
<sequence>MVEFRVLGPVEVVHAGRPLALGGPRHRRLLAALLLRAGDVVPAGTLVHALWGDAPPRSARAMLHVRTSELRAALRIAEVRLSSRAGGYVLGAGPEDVDAWRFERLAAAGAAALAAGEPGRARDDLGAGLALWRGPALAEFADEPFARPDVARLGELRLRALENRVAADLDLGRHAELVAELGALVAENPLRERFWGQLVLALYRTGRQGEALRAYESVRLVMADQLGLDPGGELRALHAAVLRQASWLDPPRAVRRLHVLPAAVTSFVGRRRELPGIRALLREHRLVTLTGAGGAGKSRLAVEAAGVSAPDFPAGAALVDLAAVTRPGCAVPAVAAVLDVRERLRRPLFDALAERIGGERLLLVLDNCEHLVDEVGEVALRLLRRCPELRVLVTSRERLGLIGEAVRPVPGLGLPAVGAAGVDAIGRADAVRLVVDRVSAVDPDFRLTEVTAGAVAEICRRLDGLPLAIELAVAGVRTWGVRRIAASLDDPFRLPVSGSCGTSGRHRTLRAVVDWSYDLLDDAQRRLFDRLAVFAGGFTAQAVEAVCGGAPGDGPPVAEVLAGLVDKSLVAVDHTGVEPRYRMLGTLRAYASERLAESGGVSGTAGGAADVMTATSSAVITDGTADVTADGAHGRQAAHLVAAVASAGARRGSARSDGAEPVPGRGRARRSGRQPASSATATSVTGAIDGKSPTLVAVPVSTSIE</sequence>
<evidence type="ECO:0000256" key="3">
    <source>
        <dbReference type="PROSITE-ProRule" id="PRU01091"/>
    </source>
</evidence>
<dbReference type="Gene3D" id="1.25.40.10">
    <property type="entry name" value="Tetratricopeptide repeat domain"/>
    <property type="match status" value="1"/>
</dbReference>
<dbReference type="Pfam" id="PF25872">
    <property type="entry name" value="HTH_77"/>
    <property type="match status" value="1"/>
</dbReference>
<evidence type="ECO:0000256" key="2">
    <source>
        <dbReference type="ARBA" id="ARBA00023125"/>
    </source>
</evidence>
<dbReference type="InterPro" id="IPR036388">
    <property type="entry name" value="WH-like_DNA-bd_sf"/>
</dbReference>
<protein>
    <submittedName>
        <fullName evidence="6">ATP-binding protein</fullName>
    </submittedName>
</protein>
<dbReference type="InterPro" id="IPR001867">
    <property type="entry name" value="OmpR/PhoB-type_DNA-bd"/>
</dbReference>
<gene>
    <name evidence="6" type="ORF">ACFPFM_19190</name>
</gene>
<feature type="domain" description="OmpR/PhoB-type" evidence="5">
    <location>
        <begin position="1"/>
        <end position="92"/>
    </location>
</feature>
<dbReference type="SMART" id="SM01043">
    <property type="entry name" value="BTAD"/>
    <property type="match status" value="1"/>
</dbReference>